<evidence type="ECO:0000313" key="4">
    <source>
        <dbReference type="Proteomes" id="UP000236536"/>
    </source>
</evidence>
<dbReference type="NCBIfam" id="TIGR03293">
    <property type="entry name" value="PhnG_redo"/>
    <property type="match status" value="1"/>
</dbReference>
<dbReference type="RefSeq" id="WP_014879099.1">
    <property type="nucleotide sequence ID" value="NZ_CANLFJ010000003.1"/>
</dbReference>
<sequence length="158" mass="17028">MNSEKSMTAGENGDHANRKAWMGLLATADAKALQDLWQNYGCNPDHTWLRPPEVGGVMVQGRMGASGAPFNLGEMTVTRCALTLADGTVGHGYVQGRSKLQAETAAKVDALMQTDAAEEVHRRVLSPLQAAKHTRKMSRAAKAAATKVEFFTMVRGED</sequence>
<dbReference type="OMA" id="RQRWMSV"/>
<gene>
    <name evidence="2" type="primary">phnG</name>
    <name evidence="1" type="ORF">PhaeoP66_02955</name>
    <name evidence="2" type="ORF">PhaeoP88_00416</name>
</gene>
<dbReference type="AlphaFoldDB" id="A0A2I7JZC6"/>
<evidence type="ECO:0000313" key="3">
    <source>
        <dbReference type="Proteomes" id="UP000236447"/>
    </source>
</evidence>
<dbReference type="Pfam" id="PF06754">
    <property type="entry name" value="PhnG"/>
    <property type="match status" value="1"/>
</dbReference>
<dbReference type="InterPro" id="IPR009609">
    <property type="entry name" value="Phosphonate_metab_PhnG"/>
</dbReference>
<dbReference type="Proteomes" id="UP000236536">
    <property type="component" value="Chromosome"/>
</dbReference>
<dbReference type="EMBL" id="CP010725">
    <property type="protein sequence ID" value="AUQ97818.1"/>
    <property type="molecule type" value="Genomic_DNA"/>
</dbReference>
<dbReference type="EMBL" id="CP010705">
    <property type="protein sequence ID" value="AUQ95709.1"/>
    <property type="molecule type" value="Genomic_DNA"/>
</dbReference>
<dbReference type="Proteomes" id="UP000236447">
    <property type="component" value="Chromosome"/>
</dbReference>
<dbReference type="GO" id="GO:0015716">
    <property type="term" value="P:organic phosphonate transport"/>
    <property type="evidence" value="ECO:0007669"/>
    <property type="project" value="InterPro"/>
</dbReference>
<protein>
    <submittedName>
        <fullName evidence="2">Protein PhnG</fullName>
    </submittedName>
</protein>
<proteinExistence type="predicted"/>
<organism evidence="2 3">
    <name type="scientific">Phaeobacter inhibens</name>
    <dbReference type="NCBI Taxonomy" id="221822"/>
    <lineage>
        <taxon>Bacteria</taxon>
        <taxon>Pseudomonadati</taxon>
        <taxon>Pseudomonadota</taxon>
        <taxon>Alphaproteobacteria</taxon>
        <taxon>Rhodobacterales</taxon>
        <taxon>Roseobacteraceae</taxon>
        <taxon>Phaeobacter</taxon>
    </lineage>
</organism>
<name>A0A2I7JZC6_9RHOB</name>
<accession>A0A2I7JZC6</accession>
<dbReference type="GO" id="GO:0019634">
    <property type="term" value="P:organic phosphonate metabolic process"/>
    <property type="evidence" value="ECO:0007669"/>
    <property type="project" value="InterPro"/>
</dbReference>
<keyword evidence="4" id="KW-1185">Reference proteome</keyword>
<reference evidence="2 3" key="1">
    <citation type="journal article" date="2017" name="Front. Microbiol.">
        <title>Phaeobacter piscinae sp. nov., a species of the Roseobacter group and potential aquaculture probiont.</title>
        <authorList>
            <person name="Sonnenschein E.C."/>
            <person name="Phippen C.B.W."/>
            <person name="Nielsen K.F."/>
            <person name="Mateiu R.V."/>
            <person name="Melchiorsen J."/>
            <person name="Gram L."/>
            <person name="Overmann J."/>
            <person name="Freese H.M."/>
        </authorList>
    </citation>
    <scope>NUCLEOTIDE SEQUENCE [LARGE SCALE GENOMIC DNA]</scope>
    <source>
        <strain evidence="2 3">P88</strain>
    </source>
</reference>
<reference evidence="3 4" key="2">
    <citation type="journal article" date="2017" name="Genome Biol. Evol.">
        <title>Trajectories and Drivers of Genome Evolution in Surface-Associated Marine Phaeobacter.</title>
        <authorList>
            <person name="Freese H.M."/>
            <person name="Sikorski J."/>
            <person name="Bunk B."/>
            <person name="Scheuner C."/>
            <person name="Meier-Kolthoff J.P."/>
            <person name="Sproer C."/>
            <person name="Gram L."/>
            <person name="Overmann J."/>
        </authorList>
    </citation>
    <scope>NUCLEOTIDE SEQUENCE [LARGE SCALE GENOMIC DNA]</scope>
    <source>
        <strain evidence="1 4">P66</strain>
        <strain evidence="2 3">P88</strain>
    </source>
</reference>
<reference evidence="1 4" key="3">
    <citation type="journal article" date="2017" name="Int. J. Syst. Evol. Microbiol.">
        <title>Adaptation of Surface-Associated Bacteria to the Open Ocean: A Genomically Distinct Subpopulation of Phaeobacter gallaeciensis Colonizes Pacific Mesozooplankton.</title>
        <authorList>
            <person name="Freese H.M."/>
            <person name="Methner A."/>
            <person name="Overmann J."/>
        </authorList>
    </citation>
    <scope>NUCLEOTIDE SEQUENCE [LARGE SCALE GENOMIC DNA]</scope>
    <source>
        <strain evidence="1 4">P66</strain>
    </source>
</reference>
<evidence type="ECO:0000313" key="2">
    <source>
        <dbReference type="EMBL" id="AUQ97818.1"/>
    </source>
</evidence>
<evidence type="ECO:0000313" key="1">
    <source>
        <dbReference type="EMBL" id="AUQ95709.1"/>
    </source>
</evidence>